<evidence type="ECO:0000256" key="5">
    <source>
        <dbReference type="ARBA" id="ARBA00022679"/>
    </source>
</evidence>
<dbReference type="PANTHER" id="PTHR34476">
    <property type="entry name" value="DNA-DIRECTED RNA POLYMERASE SUBUNIT OMEGA"/>
    <property type="match status" value="1"/>
</dbReference>
<evidence type="ECO:0000256" key="2">
    <source>
        <dbReference type="ARBA" id="ARBA00012418"/>
    </source>
</evidence>
<proteinExistence type="inferred from homology"/>
<reference evidence="12" key="1">
    <citation type="journal article" date="2021" name="Environ. Microbiol.">
        <title>Genomic characterization of three novel Desulfobacterota classes expand the metabolic and phylogenetic diversity of the phylum.</title>
        <authorList>
            <person name="Murphy C.L."/>
            <person name="Biggerstaff J."/>
            <person name="Eichhorn A."/>
            <person name="Ewing E."/>
            <person name="Shahan R."/>
            <person name="Soriano D."/>
            <person name="Stewart S."/>
            <person name="VanMol K."/>
            <person name="Walker R."/>
            <person name="Walters P."/>
            <person name="Elshahed M.S."/>
            <person name="Youssef N.H."/>
        </authorList>
    </citation>
    <scope>NUCLEOTIDE SEQUENCE</scope>
    <source>
        <strain evidence="12">Zod_Metabat.24</strain>
    </source>
</reference>
<protein>
    <recommendedName>
        <fullName evidence="3 10">DNA-directed RNA polymerase subunit omega</fullName>
        <shortName evidence="10">RNAP omega subunit</shortName>
        <ecNumber evidence="2 10">2.7.7.6</ecNumber>
    </recommendedName>
    <alternativeName>
        <fullName evidence="10">RNA polymerase omega subunit</fullName>
    </alternativeName>
    <alternativeName>
        <fullName evidence="8 10">Transcriptase subunit omega</fullName>
    </alternativeName>
</protein>
<evidence type="ECO:0000256" key="7">
    <source>
        <dbReference type="ARBA" id="ARBA00023163"/>
    </source>
</evidence>
<dbReference type="EMBL" id="JAFGIX010000038">
    <property type="protein sequence ID" value="MBN1573070.1"/>
    <property type="molecule type" value="Genomic_DNA"/>
</dbReference>
<comment type="function">
    <text evidence="10">Promotes RNA polymerase assembly. Latches the N- and C-terminal regions of the beta' subunit thereby facilitating its interaction with the beta and alpha subunits.</text>
</comment>
<evidence type="ECO:0000256" key="8">
    <source>
        <dbReference type="ARBA" id="ARBA00029924"/>
    </source>
</evidence>
<dbReference type="InterPro" id="IPR006110">
    <property type="entry name" value="Pol_omega/Rpo6/RPB6"/>
</dbReference>
<dbReference type="GO" id="GO:0006351">
    <property type="term" value="P:DNA-templated transcription"/>
    <property type="evidence" value="ECO:0007669"/>
    <property type="project" value="UniProtKB-UniRule"/>
</dbReference>
<comment type="subunit">
    <text evidence="10">The RNAP catalytic core consists of 2 alpha, 1 beta, 1 beta' and 1 omega subunit. When a sigma factor is associated with the core the holoenzyme is formed, which can initiate transcription.</text>
</comment>
<dbReference type="PANTHER" id="PTHR34476:SF1">
    <property type="entry name" value="DNA-DIRECTED RNA POLYMERASE SUBUNIT OMEGA"/>
    <property type="match status" value="1"/>
</dbReference>
<dbReference type="GO" id="GO:0003677">
    <property type="term" value="F:DNA binding"/>
    <property type="evidence" value="ECO:0007669"/>
    <property type="project" value="UniProtKB-UniRule"/>
</dbReference>
<dbReference type="GO" id="GO:0000428">
    <property type="term" value="C:DNA-directed RNA polymerase complex"/>
    <property type="evidence" value="ECO:0007669"/>
    <property type="project" value="UniProtKB-KW"/>
</dbReference>
<evidence type="ECO:0000313" key="13">
    <source>
        <dbReference type="Proteomes" id="UP000809273"/>
    </source>
</evidence>
<dbReference type="GO" id="GO:0003899">
    <property type="term" value="F:DNA-directed RNA polymerase activity"/>
    <property type="evidence" value="ECO:0007669"/>
    <property type="project" value="UniProtKB-UniRule"/>
</dbReference>
<evidence type="ECO:0000256" key="3">
    <source>
        <dbReference type="ARBA" id="ARBA00013725"/>
    </source>
</evidence>
<keyword evidence="7 10" id="KW-0804">Transcription</keyword>
<evidence type="ECO:0000313" key="12">
    <source>
        <dbReference type="EMBL" id="MBN1573070.1"/>
    </source>
</evidence>
<name>A0A9D8KDH2_9DELT</name>
<dbReference type="NCBIfam" id="TIGR00690">
    <property type="entry name" value="rpoZ"/>
    <property type="match status" value="1"/>
</dbReference>
<dbReference type="SMART" id="SM01409">
    <property type="entry name" value="RNA_pol_Rpb6"/>
    <property type="match status" value="1"/>
</dbReference>
<keyword evidence="5 10" id="KW-0808">Transferase</keyword>
<dbReference type="SUPFAM" id="SSF63562">
    <property type="entry name" value="RPB6/omega subunit-like"/>
    <property type="match status" value="1"/>
</dbReference>
<evidence type="ECO:0000256" key="4">
    <source>
        <dbReference type="ARBA" id="ARBA00022478"/>
    </source>
</evidence>
<dbReference type="Gene3D" id="3.90.940.10">
    <property type="match status" value="1"/>
</dbReference>
<keyword evidence="4 10" id="KW-0240">DNA-directed RNA polymerase</keyword>
<evidence type="ECO:0000256" key="6">
    <source>
        <dbReference type="ARBA" id="ARBA00022695"/>
    </source>
</evidence>
<comment type="caution">
    <text evidence="12">The sequence shown here is derived from an EMBL/GenBank/DDBJ whole genome shotgun (WGS) entry which is preliminary data.</text>
</comment>
<keyword evidence="6 10" id="KW-0548">Nucleotidyltransferase</keyword>
<dbReference type="Proteomes" id="UP000809273">
    <property type="component" value="Unassembled WGS sequence"/>
</dbReference>
<feature type="compositionally biased region" description="Basic and acidic residues" evidence="11">
    <location>
        <begin position="70"/>
        <end position="85"/>
    </location>
</feature>
<dbReference type="HAMAP" id="MF_00366">
    <property type="entry name" value="RNApol_bact_RpoZ"/>
    <property type="match status" value="1"/>
</dbReference>
<sequence length="107" mass="12328">MARITVEDCLEEVENRFLLVHLAAKRTKQLKNGAGQMIEPTDNKDVVNALREIAAGKVSFENINELNVPKRDPFDSYVEEERKEDLDDFPEDSLEESLYPDDNEEDE</sequence>
<dbReference type="EC" id="2.7.7.6" evidence="2 10"/>
<dbReference type="Pfam" id="PF01192">
    <property type="entry name" value="RNA_pol_Rpb6"/>
    <property type="match status" value="1"/>
</dbReference>
<comment type="similarity">
    <text evidence="1 10">Belongs to the RNA polymerase subunit omega family.</text>
</comment>
<reference evidence="12" key="2">
    <citation type="submission" date="2021-01" db="EMBL/GenBank/DDBJ databases">
        <authorList>
            <person name="Hahn C.R."/>
            <person name="Youssef N.H."/>
            <person name="Elshahed M."/>
        </authorList>
    </citation>
    <scope>NUCLEOTIDE SEQUENCE</scope>
    <source>
        <strain evidence="12">Zod_Metabat.24</strain>
    </source>
</reference>
<dbReference type="AlphaFoldDB" id="A0A9D8KDH2"/>
<feature type="compositionally biased region" description="Acidic residues" evidence="11">
    <location>
        <begin position="86"/>
        <end position="107"/>
    </location>
</feature>
<evidence type="ECO:0000256" key="11">
    <source>
        <dbReference type="SAM" id="MobiDB-lite"/>
    </source>
</evidence>
<dbReference type="InterPro" id="IPR003716">
    <property type="entry name" value="DNA-dir_RNA_pol_omega"/>
</dbReference>
<comment type="catalytic activity">
    <reaction evidence="9 10">
        <text>RNA(n) + a ribonucleoside 5'-triphosphate = RNA(n+1) + diphosphate</text>
        <dbReference type="Rhea" id="RHEA:21248"/>
        <dbReference type="Rhea" id="RHEA-COMP:14527"/>
        <dbReference type="Rhea" id="RHEA-COMP:17342"/>
        <dbReference type="ChEBI" id="CHEBI:33019"/>
        <dbReference type="ChEBI" id="CHEBI:61557"/>
        <dbReference type="ChEBI" id="CHEBI:140395"/>
        <dbReference type="EC" id="2.7.7.6"/>
    </reaction>
</comment>
<evidence type="ECO:0000256" key="1">
    <source>
        <dbReference type="ARBA" id="ARBA00006711"/>
    </source>
</evidence>
<dbReference type="InterPro" id="IPR036161">
    <property type="entry name" value="RPB6/omega-like_sf"/>
</dbReference>
<evidence type="ECO:0000256" key="10">
    <source>
        <dbReference type="HAMAP-Rule" id="MF_00366"/>
    </source>
</evidence>
<feature type="region of interest" description="Disordered" evidence="11">
    <location>
        <begin position="70"/>
        <end position="107"/>
    </location>
</feature>
<evidence type="ECO:0000256" key="9">
    <source>
        <dbReference type="ARBA" id="ARBA00048552"/>
    </source>
</evidence>
<accession>A0A9D8KDH2</accession>
<gene>
    <name evidence="10" type="primary">rpoZ</name>
    <name evidence="12" type="ORF">JW984_07740</name>
</gene>
<organism evidence="12 13">
    <name type="scientific">Candidatus Zymogenus saltonus</name>
    <dbReference type="NCBI Taxonomy" id="2844893"/>
    <lineage>
        <taxon>Bacteria</taxon>
        <taxon>Deltaproteobacteria</taxon>
        <taxon>Candidatus Zymogenia</taxon>
        <taxon>Candidatus Zymogeniales</taxon>
        <taxon>Candidatus Zymogenaceae</taxon>
        <taxon>Candidatus Zymogenus</taxon>
    </lineage>
</organism>